<dbReference type="GO" id="GO:0007051">
    <property type="term" value="P:spindle organization"/>
    <property type="evidence" value="ECO:0007669"/>
    <property type="project" value="TreeGrafter"/>
</dbReference>
<sequence>MQRYERNSAHDLSPVSKLHHLRHRKGFNAVRAPQSSPGEDSWAPLSRPLLGSTFMAEDLLEESMHPNMQAVEMLDATIKYLKDNHMNTQALSCSEQLLSLKLEMYGFAHPNVLQTLEEVVRTYNSVALELLSASKYTECLNTLHKAEALIKPETFYGGEACQVLTYNNIACCLRRMGKLKSSLRYLKEALRIGLNCQQVKNISVTYMNLCAVSSQLEQHDAALEYAQAAVFYVQDELVGIESVDVYASTGILEIGAKEQKLLALAIAYHNFAVELEFNNRGEASLQWYKKALQIGTRCKEINPALYESFVSTFEDAKRRYERVVKAPRAAQRPAGRQRPQSANINGNTERVEYDKNYTLHRAHNSKMAALSQGKKHVTEDFQANQSQKVRPRTARPPNEACKLHNTTKAYTSSVRPAHILRNGVSASRLQSSASRNGQQKAIHATKVDKRLSPGTCLLFDFHDTESLIPSRPKAVLSSVPCESVGVSPKAGVRHLQVLQDCRSLNKQWSDEALDLIKNLDEDKADIPSLPLVQNELKASGFEHEEPDGDAKDYLPEQRSTHLDYLRKMREIAQSIRNDLTGDFASTQEDSPAKQVGLRSKLLDLQMVLTSDEVDGKAPTQTAPLELGQRPPLNPRRRNEASKAEELRQMKDKSAAMLIQNRIERFMSGRKAEKSKLDAISKNHAATNIQKMYRGRLAREFVAEKRAYRYEQSAIKLQAFYRGFQTRTHVNRELAASLSRSYIEEKHYQLELASAIDCREESATITIQSYVRGHQARRLTEAMMVERNVAASRIQSAFHRLRDLQAKIANGISSMAASVIQSGFHQWKQRRDTTTHLQQEVDEVNTIAAITIQQLWRSFAENLSQEPKDT</sequence>
<evidence type="ECO:0000256" key="2">
    <source>
        <dbReference type="ARBA" id="ARBA00022490"/>
    </source>
</evidence>
<reference evidence="6" key="1">
    <citation type="journal article" date="2011" name="PLoS Biol.">
        <title>Gene gain and loss during evolution of obligate parasitism in the white rust pathogen of Arabidopsis thaliana.</title>
        <authorList>
            <person name="Kemen E."/>
            <person name="Gardiner A."/>
            <person name="Schultz-Larsen T."/>
            <person name="Kemen A.C."/>
            <person name="Balmuth A.L."/>
            <person name="Robert-Seilaniantz A."/>
            <person name="Bailey K."/>
            <person name="Holub E."/>
            <person name="Studholme D.J."/>
            <person name="Maclean D."/>
            <person name="Jones J.D."/>
        </authorList>
    </citation>
    <scope>NUCLEOTIDE SEQUENCE</scope>
</reference>
<organism evidence="6">
    <name type="scientific">Albugo laibachii Nc14</name>
    <dbReference type="NCBI Taxonomy" id="890382"/>
    <lineage>
        <taxon>Eukaryota</taxon>
        <taxon>Sar</taxon>
        <taxon>Stramenopiles</taxon>
        <taxon>Oomycota</taxon>
        <taxon>Peronosporomycetes</taxon>
        <taxon>Albuginales</taxon>
        <taxon>Albuginaceae</taxon>
        <taxon>Albugo</taxon>
    </lineage>
</organism>
<feature type="region of interest" description="Disordered" evidence="5">
    <location>
        <begin position="381"/>
        <end position="400"/>
    </location>
</feature>
<feature type="region of interest" description="Disordered" evidence="5">
    <location>
        <begin position="326"/>
        <end position="350"/>
    </location>
</feature>
<evidence type="ECO:0000256" key="1">
    <source>
        <dbReference type="ARBA" id="ARBA00004496"/>
    </source>
</evidence>
<proteinExistence type="predicted"/>
<dbReference type="SMART" id="SM00028">
    <property type="entry name" value="TPR"/>
    <property type="match status" value="4"/>
</dbReference>
<reference evidence="6" key="2">
    <citation type="submission" date="2011-02" db="EMBL/GenBank/DDBJ databases">
        <authorList>
            <person name="MacLean D."/>
        </authorList>
    </citation>
    <scope>NUCLEOTIDE SEQUENCE</scope>
</reference>
<dbReference type="Pfam" id="PF13374">
    <property type="entry name" value="TPR_10"/>
    <property type="match status" value="1"/>
</dbReference>
<dbReference type="InterPro" id="IPR011990">
    <property type="entry name" value="TPR-like_helical_dom_sf"/>
</dbReference>
<comment type="subcellular location">
    <subcellularLocation>
        <location evidence="1">Cytoplasm</location>
    </subcellularLocation>
</comment>
<dbReference type="Gene3D" id="1.25.40.10">
    <property type="entry name" value="Tetratricopeptide repeat domain"/>
    <property type="match status" value="1"/>
</dbReference>
<gene>
    <name evidence="6" type="primary">AlNc14C6G892</name>
    <name evidence="6" type="ORF">ALNC14_009940</name>
</gene>
<dbReference type="GO" id="GO:0005516">
    <property type="term" value="F:calmodulin binding"/>
    <property type="evidence" value="ECO:0007669"/>
    <property type="project" value="UniProtKB-KW"/>
</dbReference>
<dbReference type="HOGENOM" id="CLU_330223_0_0_1"/>
<keyword evidence="4" id="KW-0112">Calmodulin-binding</keyword>
<feature type="compositionally biased region" description="Low complexity" evidence="5">
    <location>
        <begin position="326"/>
        <end position="340"/>
    </location>
</feature>
<evidence type="ECO:0000256" key="5">
    <source>
        <dbReference type="SAM" id="MobiDB-lite"/>
    </source>
</evidence>
<protein>
    <submittedName>
        <fullName evidence="6">Uncharacterized protein AlNc14C6G892</fullName>
    </submittedName>
</protein>
<dbReference type="Pfam" id="PF00612">
    <property type="entry name" value="IQ"/>
    <property type="match status" value="3"/>
</dbReference>
<evidence type="ECO:0000256" key="3">
    <source>
        <dbReference type="ARBA" id="ARBA00022737"/>
    </source>
</evidence>
<feature type="region of interest" description="Disordered" evidence="5">
    <location>
        <begin position="612"/>
        <end position="648"/>
    </location>
</feature>
<evidence type="ECO:0000256" key="4">
    <source>
        <dbReference type="ARBA" id="ARBA00022860"/>
    </source>
</evidence>
<dbReference type="GO" id="GO:0005737">
    <property type="term" value="C:cytoplasm"/>
    <property type="evidence" value="ECO:0007669"/>
    <property type="project" value="UniProtKB-SubCell"/>
</dbReference>
<dbReference type="AlphaFoldDB" id="F0W1C3"/>
<dbReference type="GO" id="GO:0051295">
    <property type="term" value="P:establishment of meiotic spindle localization"/>
    <property type="evidence" value="ECO:0007669"/>
    <property type="project" value="TreeGrafter"/>
</dbReference>
<dbReference type="GO" id="GO:0000922">
    <property type="term" value="C:spindle pole"/>
    <property type="evidence" value="ECO:0007669"/>
    <property type="project" value="TreeGrafter"/>
</dbReference>
<evidence type="ECO:0000313" key="6">
    <source>
        <dbReference type="EMBL" id="CCA14851.1"/>
    </source>
</evidence>
<dbReference type="GO" id="GO:0000278">
    <property type="term" value="P:mitotic cell cycle"/>
    <property type="evidence" value="ECO:0007669"/>
    <property type="project" value="TreeGrafter"/>
</dbReference>
<accession>F0W1C3</accession>
<dbReference type="SMART" id="SM00015">
    <property type="entry name" value="IQ"/>
    <property type="match status" value="3"/>
</dbReference>
<name>F0W1C3_9STRA</name>
<feature type="compositionally biased region" description="Basic and acidic residues" evidence="5">
    <location>
        <begin position="636"/>
        <end position="648"/>
    </location>
</feature>
<dbReference type="PROSITE" id="PS50096">
    <property type="entry name" value="IQ"/>
    <property type="match status" value="3"/>
</dbReference>
<dbReference type="PANTHER" id="PTHR22706:SF1">
    <property type="entry name" value="ASSEMBLY FACTOR FOR SPINDLE MICROTUBULES"/>
    <property type="match status" value="1"/>
</dbReference>
<dbReference type="InterPro" id="IPR051185">
    <property type="entry name" value="ASPM"/>
</dbReference>
<dbReference type="Gene3D" id="1.20.5.190">
    <property type="match status" value="2"/>
</dbReference>
<keyword evidence="2" id="KW-0963">Cytoplasm</keyword>
<dbReference type="SUPFAM" id="SSF48452">
    <property type="entry name" value="TPR-like"/>
    <property type="match status" value="1"/>
</dbReference>
<dbReference type="InterPro" id="IPR019734">
    <property type="entry name" value="TPR_rpt"/>
</dbReference>
<dbReference type="InterPro" id="IPR000048">
    <property type="entry name" value="IQ_motif_EF-hand-BS"/>
</dbReference>
<keyword evidence="3" id="KW-0677">Repeat</keyword>
<dbReference type="PANTHER" id="PTHR22706">
    <property type="entry name" value="ASSEMBLY FACTOR FOR SPINDLE MICROTUBULES"/>
    <property type="match status" value="1"/>
</dbReference>
<dbReference type="EMBL" id="FR824051">
    <property type="protein sequence ID" value="CCA14851.1"/>
    <property type="molecule type" value="Genomic_DNA"/>
</dbReference>